<protein>
    <recommendedName>
        <fullName evidence="4">DUF1287 domain-containing protein</fullName>
    </recommendedName>
</protein>
<dbReference type="OrthoDB" id="114026at2"/>
<feature type="chain" id="PRO_5013148224" description="DUF1287 domain-containing protein" evidence="1">
    <location>
        <begin position="27"/>
        <end position="230"/>
    </location>
</feature>
<dbReference type="PROSITE" id="PS51257">
    <property type="entry name" value="PROKAR_LIPOPROTEIN"/>
    <property type="match status" value="1"/>
</dbReference>
<keyword evidence="3" id="KW-1185">Reference proteome</keyword>
<evidence type="ECO:0000313" key="2">
    <source>
        <dbReference type="EMBL" id="PAB60486.1"/>
    </source>
</evidence>
<comment type="caution">
    <text evidence="2">The sequence shown here is derived from an EMBL/GenBank/DDBJ whole genome shotgun (WGS) entry which is preliminary data.</text>
</comment>
<reference evidence="2 3" key="1">
    <citation type="submission" date="2017-06" db="EMBL/GenBank/DDBJ databases">
        <title>Draft genome sequence of anaerobic fermentative bacterium Anaeromicrobium sediminis DY2726D isolated from West Pacific Ocean sediments.</title>
        <authorList>
            <person name="Zeng X."/>
        </authorList>
    </citation>
    <scope>NUCLEOTIDE SEQUENCE [LARGE SCALE GENOMIC DNA]</scope>
    <source>
        <strain evidence="2 3">DY2726D</strain>
    </source>
</reference>
<name>A0A267MLR8_9FIRM</name>
<accession>A0A267MLR8</accession>
<dbReference type="Pfam" id="PF06940">
    <property type="entry name" value="DUF1287"/>
    <property type="match status" value="1"/>
</dbReference>
<feature type="signal peptide" evidence="1">
    <location>
        <begin position="1"/>
        <end position="26"/>
    </location>
</feature>
<dbReference type="Proteomes" id="UP000216024">
    <property type="component" value="Unassembled WGS sequence"/>
</dbReference>
<evidence type="ECO:0008006" key="4">
    <source>
        <dbReference type="Google" id="ProtNLM"/>
    </source>
</evidence>
<keyword evidence="1" id="KW-0732">Signal</keyword>
<proteinExistence type="predicted"/>
<dbReference type="AlphaFoldDB" id="A0A267MLR8"/>
<evidence type="ECO:0000256" key="1">
    <source>
        <dbReference type="SAM" id="SignalP"/>
    </source>
</evidence>
<organism evidence="2 3">
    <name type="scientific">Anaeromicrobium sediminis</name>
    <dbReference type="NCBI Taxonomy" id="1478221"/>
    <lineage>
        <taxon>Bacteria</taxon>
        <taxon>Bacillati</taxon>
        <taxon>Bacillota</taxon>
        <taxon>Clostridia</taxon>
        <taxon>Peptostreptococcales</taxon>
        <taxon>Thermotaleaceae</taxon>
        <taxon>Anaeromicrobium</taxon>
    </lineage>
</organism>
<evidence type="ECO:0000313" key="3">
    <source>
        <dbReference type="Proteomes" id="UP000216024"/>
    </source>
</evidence>
<dbReference type="InterPro" id="IPR009706">
    <property type="entry name" value="DUF1287"/>
</dbReference>
<sequence length="230" mass="25903">MCTVKKNLKVLLLFYLSLLLIFTACAKKIDNTQKISVTKKEVVQSSTPSTTTPINSSSTIAQKILVGARKDASTKPSYKSAYYSGGYPPDNEGVCTDVIWRALKEANINLKDLVDEDIRKNTSAYPRVAGKPDPNIDFRRVPNLISFFKRHGKVLTTDLSSENLNEWKGGDIVVFGKPIDHIAIISDIKNEEDIPLMIHNGGPYTKEEDALLYWHENISPIIYHFRYPKE</sequence>
<gene>
    <name evidence="2" type="ORF">CCE28_06200</name>
</gene>
<dbReference type="EMBL" id="NIBG01000003">
    <property type="protein sequence ID" value="PAB60486.1"/>
    <property type="molecule type" value="Genomic_DNA"/>
</dbReference>